<dbReference type="Proteomes" id="UP001627154">
    <property type="component" value="Unassembled WGS sequence"/>
</dbReference>
<dbReference type="InterPro" id="IPR006600">
    <property type="entry name" value="HTH_CenpB_DNA-bd_dom"/>
</dbReference>
<sequence length="550" mass="63446">MAPNTKITHKKKERKPMTLSDKIKVLDLLKNGEIVAAVARKFNVNESTIRTIRKNKEKIFQSVQQLGQYAKQVKTSRNVNLEKLEEMLILWIQDVIRRNIPLCQAAVQQQAQDFYAYLEEKNPTGDIFLASRGWFHRYRERYSLHNVRFLGESASADHDAARNYPPELRAIIREKNLVPSQIFNADETGLYWKKMPSRTYLTKEEKVAPGLKKPKDRLTLLLCANASGNFKCKPMLVYRAETPRALKGKNKQHLPVFWKSNRTAWVTQIHFKDWFYNSFIPEVKEFSARENLSFKVLLLLDNARGHGDSLLLSHPDVQVVFLPPNTTSIIQPMDQTVISTFKAYYLRRVMKAMLRAVNQQQNFISASVVRSFWQKFSILQCIGFIDESWAEVQQSTLNRAWSKLLPEFVGQLNPIQTPLEIAEEIAEVSRKVGGEGFEDATASEILELVSPQEENLEIVDLEQIVDATKIENVPDTEEEPPTVEFGASSIIKVMTVLQDIIDEAMNHDPVMSRSMQFKHYCDLAIQVYEELYKDIIRSKNALRITDYFKN</sequence>
<proteinExistence type="inferred from homology"/>
<evidence type="ECO:0000259" key="6">
    <source>
        <dbReference type="PROSITE" id="PS50960"/>
    </source>
</evidence>
<dbReference type="Pfam" id="PF03184">
    <property type="entry name" value="DDE_1"/>
    <property type="match status" value="1"/>
</dbReference>
<dbReference type="PROSITE" id="PS51253">
    <property type="entry name" value="HTH_CENPB"/>
    <property type="match status" value="1"/>
</dbReference>
<reference evidence="8 9" key="1">
    <citation type="journal article" date="2024" name="bioRxiv">
        <title>A reference genome for Trichogramma kaykai: A tiny desert-dwelling parasitoid wasp with competing sex-ratio distorters.</title>
        <authorList>
            <person name="Culotta J."/>
            <person name="Lindsey A.R."/>
        </authorList>
    </citation>
    <scope>NUCLEOTIDE SEQUENCE [LARGE SCALE GENOMIC DNA]</scope>
    <source>
        <strain evidence="8 9">KSX58</strain>
    </source>
</reference>
<gene>
    <name evidence="8" type="ORF">TKK_009541</name>
</gene>
<keyword evidence="4 5" id="KW-0539">Nucleus</keyword>
<dbReference type="InterPro" id="IPR007889">
    <property type="entry name" value="HTH_Psq"/>
</dbReference>
<dbReference type="SMART" id="SM00674">
    <property type="entry name" value="CENPB"/>
    <property type="match status" value="1"/>
</dbReference>
<dbReference type="Pfam" id="PF03221">
    <property type="entry name" value="HTH_Tnp_Tc5"/>
    <property type="match status" value="1"/>
</dbReference>
<evidence type="ECO:0000259" key="7">
    <source>
        <dbReference type="PROSITE" id="PS51253"/>
    </source>
</evidence>
<dbReference type="InterPro" id="IPR004875">
    <property type="entry name" value="DDE_SF_endonuclease_dom"/>
</dbReference>
<evidence type="ECO:0000256" key="3">
    <source>
        <dbReference type="ARBA" id="ARBA00023125"/>
    </source>
</evidence>
<feature type="DNA-binding region" description="H-T-H motif" evidence="5">
    <location>
        <begin position="35"/>
        <end position="55"/>
    </location>
</feature>
<keyword evidence="3 5" id="KW-0238">DNA-binding</keyword>
<dbReference type="PANTHER" id="PTHR19303:SF26">
    <property type="entry name" value="TIGGER TRANSPOSABLE ELEMENT-DERIVED PROTEIN 1"/>
    <property type="match status" value="1"/>
</dbReference>
<dbReference type="PROSITE" id="PS50960">
    <property type="entry name" value="HTH_PSQ"/>
    <property type="match status" value="1"/>
</dbReference>
<evidence type="ECO:0000313" key="8">
    <source>
        <dbReference type="EMBL" id="KAL3396673.1"/>
    </source>
</evidence>
<comment type="caution">
    <text evidence="8">The sequence shown here is derived from an EMBL/GenBank/DDBJ whole genome shotgun (WGS) entry which is preliminary data.</text>
</comment>
<keyword evidence="9" id="KW-1185">Reference proteome</keyword>
<dbReference type="Gene3D" id="1.10.10.10">
    <property type="entry name" value="Winged helix-like DNA-binding domain superfamily/Winged helix DNA-binding domain"/>
    <property type="match status" value="1"/>
</dbReference>
<evidence type="ECO:0000256" key="4">
    <source>
        <dbReference type="ARBA" id="ARBA00023242"/>
    </source>
</evidence>
<comment type="similarity">
    <text evidence="2">Belongs to the tigger transposable element derived protein family.</text>
</comment>
<accession>A0ABD2WUL0</accession>
<comment type="subcellular location">
    <subcellularLocation>
        <location evidence="1 5">Nucleus</location>
    </subcellularLocation>
</comment>
<dbReference type="GO" id="GO:0003677">
    <property type="term" value="F:DNA binding"/>
    <property type="evidence" value="ECO:0007669"/>
    <property type="project" value="UniProtKB-UniRule"/>
</dbReference>
<evidence type="ECO:0000256" key="2">
    <source>
        <dbReference type="ARBA" id="ARBA00010881"/>
    </source>
</evidence>
<dbReference type="InterPro" id="IPR009057">
    <property type="entry name" value="Homeodomain-like_sf"/>
</dbReference>
<dbReference type="Gene3D" id="1.10.10.60">
    <property type="entry name" value="Homeodomain-like"/>
    <property type="match status" value="1"/>
</dbReference>
<feature type="domain" description="HTH CENPB-type" evidence="7">
    <location>
        <begin position="72"/>
        <end position="148"/>
    </location>
</feature>
<evidence type="ECO:0000313" key="9">
    <source>
        <dbReference type="Proteomes" id="UP001627154"/>
    </source>
</evidence>
<dbReference type="InterPro" id="IPR036388">
    <property type="entry name" value="WH-like_DNA-bd_sf"/>
</dbReference>
<evidence type="ECO:0008006" key="10">
    <source>
        <dbReference type="Google" id="ProtNLM"/>
    </source>
</evidence>
<dbReference type="InterPro" id="IPR050863">
    <property type="entry name" value="CenT-Element_Derived"/>
</dbReference>
<dbReference type="Pfam" id="PF04218">
    <property type="entry name" value="CENP-B_N"/>
    <property type="match status" value="1"/>
</dbReference>
<name>A0ABD2WUL0_9HYME</name>
<protein>
    <recommendedName>
        <fullName evidence="10">HTH CENPB-type domain-containing protein</fullName>
    </recommendedName>
</protein>
<organism evidence="8 9">
    <name type="scientific">Trichogramma kaykai</name>
    <dbReference type="NCBI Taxonomy" id="54128"/>
    <lineage>
        <taxon>Eukaryota</taxon>
        <taxon>Metazoa</taxon>
        <taxon>Ecdysozoa</taxon>
        <taxon>Arthropoda</taxon>
        <taxon>Hexapoda</taxon>
        <taxon>Insecta</taxon>
        <taxon>Pterygota</taxon>
        <taxon>Neoptera</taxon>
        <taxon>Endopterygota</taxon>
        <taxon>Hymenoptera</taxon>
        <taxon>Apocrita</taxon>
        <taxon>Proctotrupomorpha</taxon>
        <taxon>Chalcidoidea</taxon>
        <taxon>Trichogrammatidae</taxon>
        <taxon>Trichogramma</taxon>
    </lineage>
</organism>
<evidence type="ECO:0000256" key="5">
    <source>
        <dbReference type="PROSITE-ProRule" id="PRU00320"/>
    </source>
</evidence>
<feature type="domain" description="HTH psq-type" evidence="6">
    <location>
        <begin position="8"/>
        <end position="59"/>
    </location>
</feature>
<dbReference type="PANTHER" id="PTHR19303">
    <property type="entry name" value="TRANSPOSON"/>
    <property type="match status" value="1"/>
</dbReference>
<dbReference type="GO" id="GO:0005634">
    <property type="term" value="C:nucleus"/>
    <property type="evidence" value="ECO:0007669"/>
    <property type="project" value="UniProtKB-SubCell"/>
</dbReference>
<dbReference type="AlphaFoldDB" id="A0ABD2WUL0"/>
<evidence type="ECO:0000256" key="1">
    <source>
        <dbReference type="ARBA" id="ARBA00004123"/>
    </source>
</evidence>
<dbReference type="EMBL" id="JBJJXI010000070">
    <property type="protein sequence ID" value="KAL3396673.1"/>
    <property type="molecule type" value="Genomic_DNA"/>
</dbReference>
<dbReference type="SUPFAM" id="SSF46689">
    <property type="entry name" value="Homeodomain-like"/>
    <property type="match status" value="2"/>
</dbReference>